<dbReference type="PANTHER" id="PTHR31302:SF32">
    <property type="entry name" value="PHOSPHOESTERASE"/>
    <property type="match status" value="1"/>
</dbReference>
<dbReference type="OrthoDB" id="9780884at2"/>
<protein>
    <submittedName>
        <fullName evidence="2">Metallophosphoesterase</fullName>
    </submittedName>
</protein>
<dbReference type="GO" id="GO:0016020">
    <property type="term" value="C:membrane"/>
    <property type="evidence" value="ECO:0007669"/>
    <property type="project" value="GOC"/>
</dbReference>
<dbReference type="Gene3D" id="3.60.21.10">
    <property type="match status" value="1"/>
</dbReference>
<dbReference type="SUPFAM" id="SSF56300">
    <property type="entry name" value="Metallo-dependent phosphatases"/>
    <property type="match status" value="1"/>
</dbReference>
<dbReference type="GO" id="GO:0009245">
    <property type="term" value="P:lipid A biosynthetic process"/>
    <property type="evidence" value="ECO:0007669"/>
    <property type="project" value="TreeGrafter"/>
</dbReference>
<dbReference type="STRING" id="284581.AMD01_15220"/>
<evidence type="ECO:0000313" key="2">
    <source>
        <dbReference type="EMBL" id="KOO44070.1"/>
    </source>
</evidence>
<dbReference type="InterPro" id="IPR029052">
    <property type="entry name" value="Metallo-depent_PP-like"/>
</dbReference>
<dbReference type="GO" id="GO:0008758">
    <property type="term" value="F:UDP-2,3-diacylglucosamine hydrolase activity"/>
    <property type="evidence" value="ECO:0007669"/>
    <property type="project" value="TreeGrafter"/>
</dbReference>
<dbReference type="Pfam" id="PF00149">
    <property type="entry name" value="Metallophos"/>
    <property type="match status" value="1"/>
</dbReference>
<dbReference type="InterPro" id="IPR004843">
    <property type="entry name" value="Calcineurin-like_PHP"/>
</dbReference>
<organism evidence="2 3">
    <name type="scientific">Priestia koreensis</name>
    <dbReference type="NCBI Taxonomy" id="284581"/>
    <lineage>
        <taxon>Bacteria</taxon>
        <taxon>Bacillati</taxon>
        <taxon>Bacillota</taxon>
        <taxon>Bacilli</taxon>
        <taxon>Bacillales</taxon>
        <taxon>Bacillaceae</taxon>
        <taxon>Priestia</taxon>
    </lineage>
</organism>
<evidence type="ECO:0000313" key="3">
    <source>
        <dbReference type="Proteomes" id="UP000037558"/>
    </source>
</evidence>
<dbReference type="PANTHER" id="PTHR31302">
    <property type="entry name" value="TRANSMEMBRANE PROTEIN WITH METALLOPHOSPHOESTERASE DOMAIN-RELATED"/>
    <property type="match status" value="1"/>
</dbReference>
<dbReference type="PATRIC" id="fig|284581.3.peg.4118"/>
<accession>A0A0M0KZ27</accession>
<dbReference type="RefSeq" id="WP_053402279.1">
    <property type="nucleotide sequence ID" value="NZ_JAUKEN010000001.1"/>
</dbReference>
<reference evidence="3" key="1">
    <citation type="submission" date="2015-08" db="EMBL/GenBank/DDBJ databases">
        <title>Fjat-14210 dsm16467.</title>
        <authorList>
            <person name="Liu B."/>
            <person name="Wang J."/>
            <person name="Zhu Y."/>
            <person name="Liu G."/>
            <person name="Chen Q."/>
            <person name="Chen Z."/>
            <person name="Lan J."/>
            <person name="Che J."/>
            <person name="Ge C."/>
            <person name="Shi H."/>
            <person name="Pan Z."/>
            <person name="Liu X."/>
        </authorList>
    </citation>
    <scope>NUCLEOTIDE SEQUENCE [LARGE SCALE GENOMIC DNA]</scope>
    <source>
        <strain evidence="3">DSM 16467</strain>
    </source>
</reference>
<keyword evidence="3" id="KW-1185">Reference proteome</keyword>
<feature type="domain" description="Calcineurin-like phosphoesterase" evidence="1">
    <location>
        <begin position="44"/>
        <end position="201"/>
    </location>
</feature>
<comment type="caution">
    <text evidence="2">The sequence shown here is derived from an EMBL/GenBank/DDBJ whole genome shotgun (WGS) entry which is preliminary data.</text>
</comment>
<gene>
    <name evidence="2" type="ORF">AMD01_15220</name>
</gene>
<sequence length="255" mass="28736">MGIIVLLLVLGAGLLVYMFAEAKRNRVVYHDVPLADFPDSFGEIRIFFISDIHRRLVSSKLLDQISGTVDLVIIGGDLAEKGVPMDQIRANLNALKKIGPLYFVWGNNDYEVDYHELDALMLNEGVTILDNRAVKFESEKQEILYLLGVDDMSERRDRLDLAINDCEEPGFRLLVSHNPDIVHKIKAENQISFVLSGHTHGGQIRIFNQGPYEKGGFKKSKNTLLFVSNGYGTTKLPLRLEAKSEANYVTLKKMK</sequence>
<dbReference type="Proteomes" id="UP000037558">
    <property type="component" value="Unassembled WGS sequence"/>
</dbReference>
<dbReference type="InterPro" id="IPR051158">
    <property type="entry name" value="Metallophosphoesterase_sf"/>
</dbReference>
<dbReference type="EMBL" id="LILC01000019">
    <property type="protein sequence ID" value="KOO44070.1"/>
    <property type="molecule type" value="Genomic_DNA"/>
</dbReference>
<evidence type="ECO:0000259" key="1">
    <source>
        <dbReference type="Pfam" id="PF00149"/>
    </source>
</evidence>
<proteinExistence type="predicted"/>
<dbReference type="AlphaFoldDB" id="A0A0M0KZ27"/>
<name>A0A0M0KZ27_9BACI</name>